<dbReference type="InterPro" id="IPR003661">
    <property type="entry name" value="HisK_dim/P_dom"/>
</dbReference>
<evidence type="ECO:0000259" key="11">
    <source>
        <dbReference type="PROSITE" id="PS50113"/>
    </source>
</evidence>
<evidence type="ECO:0000256" key="2">
    <source>
        <dbReference type="ARBA" id="ARBA00012438"/>
    </source>
</evidence>
<name>W4Q668_9BACI</name>
<keyword evidence="4" id="KW-0808">Transferase</keyword>
<evidence type="ECO:0000256" key="8">
    <source>
        <dbReference type="ARBA" id="ARBA00023012"/>
    </source>
</evidence>
<evidence type="ECO:0000256" key="6">
    <source>
        <dbReference type="ARBA" id="ARBA00022777"/>
    </source>
</evidence>
<dbReference type="InterPro" id="IPR036097">
    <property type="entry name" value="HisK_dim/P_sf"/>
</dbReference>
<feature type="domain" description="Histidine kinase" evidence="9">
    <location>
        <begin position="160"/>
        <end position="365"/>
    </location>
</feature>
<keyword evidence="7" id="KW-0067">ATP-binding</keyword>
<dbReference type="AlphaFoldDB" id="W4Q668"/>
<evidence type="ECO:0000256" key="5">
    <source>
        <dbReference type="ARBA" id="ARBA00022741"/>
    </source>
</evidence>
<evidence type="ECO:0000256" key="4">
    <source>
        <dbReference type="ARBA" id="ARBA00022679"/>
    </source>
</evidence>
<dbReference type="Proteomes" id="UP000018890">
    <property type="component" value="Unassembled WGS sequence"/>
</dbReference>
<feature type="domain" description="PAS" evidence="10">
    <location>
        <begin position="17"/>
        <end position="74"/>
    </location>
</feature>
<dbReference type="InterPro" id="IPR035965">
    <property type="entry name" value="PAS-like_dom_sf"/>
</dbReference>
<dbReference type="Pfam" id="PF00989">
    <property type="entry name" value="PAS"/>
    <property type="match status" value="1"/>
</dbReference>
<dbReference type="PROSITE" id="PS50112">
    <property type="entry name" value="PAS"/>
    <property type="match status" value="1"/>
</dbReference>
<accession>W4Q668</accession>
<keyword evidence="3" id="KW-0597">Phosphoprotein</keyword>
<dbReference type="PROSITE" id="PS50109">
    <property type="entry name" value="HIS_KIN"/>
    <property type="match status" value="1"/>
</dbReference>
<dbReference type="InterPro" id="IPR003594">
    <property type="entry name" value="HATPase_dom"/>
</dbReference>
<keyword evidence="8" id="KW-0902">Two-component regulatory system</keyword>
<dbReference type="Pfam" id="PF02518">
    <property type="entry name" value="HATPase_c"/>
    <property type="match status" value="1"/>
</dbReference>
<reference evidence="12" key="1">
    <citation type="journal article" date="2014" name="Genome Announc.">
        <title>Draft Genome Sequences of Three Alkaliphilic Bacillus Strains, Bacillus wakoensis JCM 9140T, Bacillus akibai JCM 9157T, and Bacillus hemicellulosilyticus JCM 9152T.</title>
        <authorList>
            <person name="Yuki M."/>
            <person name="Oshima K."/>
            <person name="Suda W."/>
            <person name="Oshida Y."/>
            <person name="Kitamura K."/>
            <person name="Iida T."/>
            <person name="Hattori M."/>
            <person name="Ohkuma M."/>
        </authorList>
    </citation>
    <scope>NUCLEOTIDE SEQUENCE [LARGE SCALE GENOMIC DNA]</scope>
    <source>
        <strain evidence="12">JCM 9140</strain>
    </source>
</reference>
<evidence type="ECO:0000313" key="13">
    <source>
        <dbReference type="Proteomes" id="UP000018890"/>
    </source>
</evidence>
<dbReference type="STRING" id="1236970.JCM9140_3335"/>
<dbReference type="EC" id="2.7.13.3" evidence="2"/>
<dbReference type="SMART" id="SM00388">
    <property type="entry name" value="HisKA"/>
    <property type="match status" value="1"/>
</dbReference>
<dbReference type="InterPro" id="IPR004358">
    <property type="entry name" value="Sig_transdc_His_kin-like_C"/>
</dbReference>
<dbReference type="SUPFAM" id="SSF55874">
    <property type="entry name" value="ATPase domain of HSP90 chaperone/DNA topoisomerase II/histidine kinase"/>
    <property type="match status" value="1"/>
</dbReference>
<dbReference type="Gene3D" id="1.10.287.130">
    <property type="match status" value="1"/>
</dbReference>
<dbReference type="CDD" id="cd00130">
    <property type="entry name" value="PAS"/>
    <property type="match status" value="1"/>
</dbReference>
<feature type="domain" description="PAC" evidence="11">
    <location>
        <begin position="90"/>
        <end position="147"/>
    </location>
</feature>
<dbReference type="Gene3D" id="3.30.450.20">
    <property type="entry name" value="PAS domain"/>
    <property type="match status" value="1"/>
</dbReference>
<dbReference type="PROSITE" id="PS50113">
    <property type="entry name" value="PAC"/>
    <property type="match status" value="1"/>
</dbReference>
<dbReference type="InterPro" id="IPR000700">
    <property type="entry name" value="PAS-assoc_C"/>
</dbReference>
<evidence type="ECO:0000259" key="9">
    <source>
        <dbReference type="PROSITE" id="PS50109"/>
    </source>
</evidence>
<comment type="caution">
    <text evidence="12">The sequence shown here is derived from an EMBL/GenBank/DDBJ whole genome shotgun (WGS) entry which is preliminary data.</text>
</comment>
<protein>
    <recommendedName>
        <fullName evidence="2">histidine kinase</fullName>
        <ecNumber evidence="2">2.7.13.3</ecNumber>
    </recommendedName>
</protein>
<evidence type="ECO:0000256" key="7">
    <source>
        <dbReference type="ARBA" id="ARBA00022840"/>
    </source>
</evidence>
<dbReference type="Gene3D" id="3.30.565.10">
    <property type="entry name" value="Histidine kinase-like ATPase, C-terminal domain"/>
    <property type="match status" value="1"/>
</dbReference>
<dbReference type="InterPro" id="IPR005467">
    <property type="entry name" value="His_kinase_dom"/>
</dbReference>
<keyword evidence="5" id="KW-0547">Nucleotide-binding</keyword>
<dbReference type="GO" id="GO:0000155">
    <property type="term" value="F:phosphorelay sensor kinase activity"/>
    <property type="evidence" value="ECO:0007669"/>
    <property type="project" value="InterPro"/>
</dbReference>
<dbReference type="InterPro" id="IPR013767">
    <property type="entry name" value="PAS_fold"/>
</dbReference>
<dbReference type="Pfam" id="PF00512">
    <property type="entry name" value="HisKA"/>
    <property type="match status" value="1"/>
</dbReference>
<comment type="catalytic activity">
    <reaction evidence="1">
        <text>ATP + protein L-histidine = ADP + protein N-phospho-L-histidine.</text>
        <dbReference type="EC" id="2.7.13.3"/>
    </reaction>
</comment>
<evidence type="ECO:0000259" key="10">
    <source>
        <dbReference type="PROSITE" id="PS50112"/>
    </source>
</evidence>
<evidence type="ECO:0000256" key="3">
    <source>
        <dbReference type="ARBA" id="ARBA00022553"/>
    </source>
</evidence>
<gene>
    <name evidence="12" type="ORF">JCM9140_3335</name>
</gene>
<dbReference type="InterPro" id="IPR036890">
    <property type="entry name" value="HATPase_C_sf"/>
</dbReference>
<dbReference type="NCBIfam" id="TIGR00229">
    <property type="entry name" value="sensory_box"/>
    <property type="match status" value="1"/>
</dbReference>
<dbReference type="SUPFAM" id="SSF55785">
    <property type="entry name" value="PYP-like sensor domain (PAS domain)"/>
    <property type="match status" value="1"/>
</dbReference>
<dbReference type="PANTHER" id="PTHR43065">
    <property type="entry name" value="SENSOR HISTIDINE KINASE"/>
    <property type="match status" value="1"/>
</dbReference>
<evidence type="ECO:0000313" key="12">
    <source>
        <dbReference type="EMBL" id="GAE27208.1"/>
    </source>
</evidence>
<dbReference type="SMART" id="SM00086">
    <property type="entry name" value="PAC"/>
    <property type="match status" value="1"/>
</dbReference>
<proteinExistence type="predicted"/>
<dbReference type="SUPFAM" id="SSF47384">
    <property type="entry name" value="Homodimeric domain of signal transducing histidine kinase"/>
    <property type="match status" value="1"/>
</dbReference>
<evidence type="ECO:0000256" key="1">
    <source>
        <dbReference type="ARBA" id="ARBA00000085"/>
    </source>
</evidence>
<dbReference type="GO" id="GO:0005524">
    <property type="term" value="F:ATP binding"/>
    <property type="evidence" value="ECO:0007669"/>
    <property type="project" value="UniProtKB-KW"/>
</dbReference>
<keyword evidence="6 12" id="KW-0418">Kinase</keyword>
<dbReference type="PANTHER" id="PTHR43065:SF10">
    <property type="entry name" value="PEROXIDE STRESS-ACTIVATED HISTIDINE KINASE MAK3"/>
    <property type="match status" value="1"/>
</dbReference>
<dbReference type="CDD" id="cd00075">
    <property type="entry name" value="HATPase"/>
    <property type="match status" value="1"/>
</dbReference>
<dbReference type="GO" id="GO:0006355">
    <property type="term" value="P:regulation of DNA-templated transcription"/>
    <property type="evidence" value="ECO:0007669"/>
    <property type="project" value="InterPro"/>
</dbReference>
<dbReference type="SMART" id="SM00091">
    <property type="entry name" value="PAS"/>
    <property type="match status" value="1"/>
</dbReference>
<keyword evidence="13" id="KW-1185">Reference proteome</keyword>
<dbReference type="PRINTS" id="PR00344">
    <property type="entry name" value="BCTRLSENSOR"/>
</dbReference>
<dbReference type="SMART" id="SM00387">
    <property type="entry name" value="HATPase_c"/>
    <property type="match status" value="1"/>
</dbReference>
<sequence length="370" mass="42221">MRPSTPEDQLKIELEKATSLNQLILDSVAEGIYGIDLQANVIFWNKAAEQLTGFSITDFEYENLHDLIHHTDKEGKHVPLTDCPVYHALNTGESLLVEDDIFWRKDGTSFPVEYTIKPMIEDGQNVGTVITFRDVTEKRKTEQLLEEWEKLSLVGQMSAGIAHEIRNPITSLKGFVQLLHQSKDFKAEYFQIMDAEFNRIETIIKELLMFSKPQKANFCERDVKDIMRHVVLLMDPQAMMKNIQLKTVWDHTDAVVSCLDHQLKQVFINLIKNAMEAIVSDGEVVIRIDQDEEDVTIKVSDNGPGMSPEMIAKIGEPFFSTKESGTGLGMMVTKNIIQNNHHGSFHVESEVDKGTTFTIRLPKEFERQLR</sequence>
<dbReference type="EMBL" id="BAUT01000042">
    <property type="protein sequence ID" value="GAE27208.1"/>
    <property type="molecule type" value="Genomic_DNA"/>
</dbReference>
<dbReference type="InterPro" id="IPR000014">
    <property type="entry name" value="PAS"/>
</dbReference>
<dbReference type="CDD" id="cd00082">
    <property type="entry name" value="HisKA"/>
    <property type="match status" value="1"/>
</dbReference>
<organism evidence="12 13">
    <name type="scientific">Halalkalibacter wakoensis JCM 9140</name>
    <dbReference type="NCBI Taxonomy" id="1236970"/>
    <lineage>
        <taxon>Bacteria</taxon>
        <taxon>Bacillati</taxon>
        <taxon>Bacillota</taxon>
        <taxon>Bacilli</taxon>
        <taxon>Bacillales</taxon>
        <taxon>Bacillaceae</taxon>
        <taxon>Halalkalibacter</taxon>
    </lineage>
</organism>
<dbReference type="InterPro" id="IPR001610">
    <property type="entry name" value="PAC"/>
</dbReference>